<evidence type="ECO:0000313" key="3">
    <source>
        <dbReference type="RefSeq" id="XP_003745591.1"/>
    </source>
</evidence>
<accession>A0AAJ6QVV7</accession>
<dbReference type="PANTHER" id="PTHR33964">
    <property type="entry name" value="RE45066P-RELATED"/>
    <property type="match status" value="1"/>
</dbReference>
<keyword evidence="1" id="KW-0732">Signal</keyword>
<dbReference type="AlphaFoldDB" id="A0AAJ6QVV7"/>
<protein>
    <submittedName>
        <fullName evidence="3">Uncharacterized protein LOC100907754</fullName>
    </submittedName>
</protein>
<keyword evidence="2" id="KW-1185">Reference proteome</keyword>
<feature type="signal peptide" evidence="1">
    <location>
        <begin position="1"/>
        <end position="25"/>
    </location>
</feature>
<reference evidence="3" key="1">
    <citation type="submission" date="2025-08" db="UniProtKB">
        <authorList>
            <consortium name="RefSeq"/>
        </authorList>
    </citation>
    <scope>IDENTIFICATION</scope>
</reference>
<evidence type="ECO:0000256" key="1">
    <source>
        <dbReference type="SAM" id="SignalP"/>
    </source>
</evidence>
<evidence type="ECO:0000313" key="2">
    <source>
        <dbReference type="Proteomes" id="UP000694867"/>
    </source>
</evidence>
<name>A0AAJ6QVV7_9ACAR</name>
<feature type="chain" id="PRO_5042506495" evidence="1">
    <location>
        <begin position="26"/>
        <end position="244"/>
    </location>
</feature>
<organism evidence="2 3">
    <name type="scientific">Galendromus occidentalis</name>
    <name type="common">western predatory mite</name>
    <dbReference type="NCBI Taxonomy" id="34638"/>
    <lineage>
        <taxon>Eukaryota</taxon>
        <taxon>Metazoa</taxon>
        <taxon>Ecdysozoa</taxon>
        <taxon>Arthropoda</taxon>
        <taxon>Chelicerata</taxon>
        <taxon>Arachnida</taxon>
        <taxon>Acari</taxon>
        <taxon>Parasitiformes</taxon>
        <taxon>Mesostigmata</taxon>
        <taxon>Gamasina</taxon>
        <taxon>Phytoseioidea</taxon>
        <taxon>Phytoseiidae</taxon>
        <taxon>Typhlodrominae</taxon>
        <taxon>Galendromus</taxon>
    </lineage>
</organism>
<dbReference type="RefSeq" id="XP_003745591.1">
    <property type="nucleotide sequence ID" value="XM_003745543.2"/>
</dbReference>
<dbReference type="Proteomes" id="UP000694867">
    <property type="component" value="Unplaced"/>
</dbReference>
<dbReference type="GeneID" id="100907754"/>
<proteinExistence type="predicted"/>
<dbReference type="PANTHER" id="PTHR33964:SF1">
    <property type="entry name" value="RE45066P"/>
    <property type="match status" value="1"/>
</dbReference>
<dbReference type="KEGG" id="goe:100907754"/>
<gene>
    <name evidence="3" type="primary">LOC100907754</name>
</gene>
<sequence>MAAARFSPVQLLIAAVALSAIAVSAGPTKDPQCTQDGLEKCGADLIIFASGPKVATNAAQLKEICPKEQASEKCARDYSNRCLPRLPKGMVTLFLDGVKAEVNGKCKEGHAKNKEYLKHATCMNSQGAKLHGCMSQLVAILDQTVSKGITGKDAQKKQLKDSCCSFGNMRSCMIESVKGPCGADTSKYVDSLIQGYAGDLLDTVCSAFPMSDCKAAQHIKIKAGAPKNLLSPLAHMVSSLQAQG</sequence>